<proteinExistence type="predicted"/>
<protein>
    <submittedName>
        <fullName evidence="3">Aminoglycoside phosphotransferase</fullName>
    </submittedName>
    <submittedName>
        <fullName evidence="2">Phosphotransferase enzyme family protein</fullName>
    </submittedName>
</protein>
<dbReference type="Proteomes" id="UP000183868">
    <property type="component" value="Chromosome"/>
</dbReference>
<dbReference type="eggNOG" id="ENOG502ZQPK">
    <property type="taxonomic scope" value="Bacteria"/>
</dbReference>
<feature type="domain" description="Aminoglycoside phosphotransferase" evidence="1">
    <location>
        <begin position="57"/>
        <end position="291"/>
    </location>
</feature>
<dbReference type="AlphaFoldDB" id="H1XXD6"/>
<dbReference type="Pfam" id="PF01636">
    <property type="entry name" value="APH"/>
    <property type="match status" value="1"/>
</dbReference>
<dbReference type="GO" id="GO:0016740">
    <property type="term" value="F:transferase activity"/>
    <property type="evidence" value="ECO:0007669"/>
    <property type="project" value="UniProtKB-KW"/>
</dbReference>
<evidence type="ECO:0000313" key="4">
    <source>
        <dbReference type="Proteomes" id="UP000004671"/>
    </source>
</evidence>
<evidence type="ECO:0000313" key="3">
    <source>
        <dbReference type="EMBL" id="EHO41921.1"/>
    </source>
</evidence>
<keyword evidence="3" id="KW-0808">Transferase</keyword>
<name>H1XXD6_CALAY</name>
<dbReference type="Proteomes" id="UP000004671">
    <property type="component" value="Chromosome"/>
</dbReference>
<dbReference type="KEGG" id="caby:Cabys_1105"/>
<dbReference type="STRING" id="880073.Cabys_1105"/>
<dbReference type="PaxDb" id="880073-Calab_2311"/>
<dbReference type="EMBL" id="CM001402">
    <property type="protein sequence ID" value="EHO41921.1"/>
    <property type="molecule type" value="Genomic_DNA"/>
</dbReference>
<dbReference type="InterPro" id="IPR011009">
    <property type="entry name" value="Kinase-like_dom_sf"/>
</dbReference>
<accession>H1XXD6</accession>
<reference evidence="3 4" key="1">
    <citation type="submission" date="2011-09" db="EMBL/GenBank/DDBJ databases">
        <title>The permanent draft genome of Caldithrix abyssi DSM 13497.</title>
        <authorList>
            <consortium name="US DOE Joint Genome Institute (JGI-PGF)"/>
            <person name="Lucas S."/>
            <person name="Han J."/>
            <person name="Lapidus A."/>
            <person name="Bruce D."/>
            <person name="Goodwin L."/>
            <person name="Pitluck S."/>
            <person name="Peters L."/>
            <person name="Kyrpides N."/>
            <person name="Mavromatis K."/>
            <person name="Ivanova N."/>
            <person name="Mikhailova N."/>
            <person name="Chertkov O."/>
            <person name="Detter J.C."/>
            <person name="Tapia R."/>
            <person name="Han C."/>
            <person name="Land M."/>
            <person name="Hauser L."/>
            <person name="Markowitz V."/>
            <person name="Cheng J.-F."/>
            <person name="Hugenholtz P."/>
            <person name="Woyke T."/>
            <person name="Wu D."/>
            <person name="Spring S."/>
            <person name="Brambilla E."/>
            <person name="Klenk H.-P."/>
            <person name="Eisen J.A."/>
        </authorList>
    </citation>
    <scope>NUCLEOTIDE SEQUENCE [LARGE SCALE GENOMIC DNA]</scope>
    <source>
        <strain evidence="3 4">DSM 13497</strain>
    </source>
</reference>
<gene>
    <name evidence="2" type="ORF">Cabys_1105</name>
    <name evidence="3" type="ORF">Calab_2311</name>
</gene>
<evidence type="ECO:0000313" key="5">
    <source>
        <dbReference type="Proteomes" id="UP000183868"/>
    </source>
</evidence>
<dbReference type="Gene3D" id="3.90.1200.10">
    <property type="match status" value="1"/>
</dbReference>
<keyword evidence="4" id="KW-1185">Reference proteome</keyword>
<dbReference type="RefSeq" id="WP_006929108.1">
    <property type="nucleotide sequence ID" value="NZ_CM001402.1"/>
</dbReference>
<dbReference type="EMBL" id="CP018099">
    <property type="protein sequence ID" value="APF17854.1"/>
    <property type="molecule type" value="Genomic_DNA"/>
</dbReference>
<evidence type="ECO:0000313" key="2">
    <source>
        <dbReference type="EMBL" id="APF17854.1"/>
    </source>
</evidence>
<dbReference type="SUPFAM" id="SSF56112">
    <property type="entry name" value="Protein kinase-like (PK-like)"/>
    <property type="match status" value="1"/>
</dbReference>
<dbReference type="InterPro" id="IPR002575">
    <property type="entry name" value="Aminoglycoside_PTrfase"/>
</dbReference>
<dbReference type="HOGENOM" id="CLU_784541_0_0_0"/>
<sequence>MLKAKAERKFKKYFAQGLLALPYGQLIEKIVPVLQAPKDSLEIRQIIDRPFSVIMEVVTDEGRSFFVKVYKLRNPEKQRAELEREFAVSRFWFDKFKDDPEHRVIEPIWLDVENLILITRKSEGENLLKLTGRLHLFPAKRVQQRVHRSLSQAGQWLKKFQSFSIVEEVPYVKPPVELTFSFLQDYILIRLQRMVQNPKLDFDEHFQQKIIDYLKSLWQKAGAQSERLTFAHTDFSLSNILAAEDKVTVLDFNKCEINSPYKDLSRFYHQLYLLSFKPTFQKSVIEEMKASFLQGYGAPLAKDHPMFQIFFIIHQVTHLGKISRFWERGLLENVYNHYLVSRVLKDLKQTVLV</sequence>
<reference evidence="2 5" key="2">
    <citation type="submission" date="2016-11" db="EMBL/GenBank/DDBJ databases">
        <title>Genomic analysis of Caldithrix abyssi and proposal of a novel bacterial phylum Caldithrichaeota.</title>
        <authorList>
            <person name="Kublanov I."/>
            <person name="Sigalova O."/>
            <person name="Gavrilov S."/>
            <person name="Lebedinsky A."/>
            <person name="Ivanova N."/>
            <person name="Daum C."/>
            <person name="Reddy T."/>
            <person name="Klenk H.P."/>
            <person name="Goker M."/>
            <person name="Reva O."/>
            <person name="Miroshnichenko M."/>
            <person name="Kyprides N."/>
            <person name="Woyke T."/>
            <person name="Gelfand M."/>
        </authorList>
    </citation>
    <scope>NUCLEOTIDE SEQUENCE [LARGE SCALE GENOMIC DNA]</scope>
    <source>
        <strain evidence="2 5">LF13</strain>
    </source>
</reference>
<organism evidence="3 4">
    <name type="scientific">Caldithrix abyssi DSM 13497</name>
    <dbReference type="NCBI Taxonomy" id="880073"/>
    <lineage>
        <taxon>Bacteria</taxon>
        <taxon>Pseudomonadati</taxon>
        <taxon>Calditrichota</taxon>
        <taxon>Calditrichia</taxon>
        <taxon>Calditrichales</taxon>
        <taxon>Calditrichaceae</taxon>
        <taxon>Caldithrix</taxon>
    </lineage>
</organism>
<evidence type="ECO:0000259" key="1">
    <source>
        <dbReference type="Pfam" id="PF01636"/>
    </source>
</evidence>